<dbReference type="Proteomes" id="UP000818029">
    <property type="component" value="Chromosome D06"/>
</dbReference>
<sequence>MLVEALEKMPNYVKFMKDILSKKRRLGEFETLTLTEGCTSMLRNKLPPKLKDPGSFTIPCSIGNHYVGKALCDLGVSINIMPMYVSRKLGIGKAIPTTVTLQLADRSYAHLEGKMCEDTNEVCHAAEIVDTIV</sequence>
<keyword evidence="1" id="KW-1185">Reference proteome</keyword>
<organism evidence="1 2">
    <name type="scientific">Gossypium hirsutum</name>
    <name type="common">Upland cotton</name>
    <name type="synonym">Gossypium mexicanum</name>
    <dbReference type="NCBI Taxonomy" id="3635"/>
    <lineage>
        <taxon>Eukaryota</taxon>
        <taxon>Viridiplantae</taxon>
        <taxon>Streptophyta</taxon>
        <taxon>Embryophyta</taxon>
        <taxon>Tracheophyta</taxon>
        <taxon>Spermatophyta</taxon>
        <taxon>Magnoliopsida</taxon>
        <taxon>eudicotyledons</taxon>
        <taxon>Gunneridae</taxon>
        <taxon>Pentapetalae</taxon>
        <taxon>rosids</taxon>
        <taxon>malvids</taxon>
        <taxon>Malvales</taxon>
        <taxon>Malvaceae</taxon>
        <taxon>Malvoideae</taxon>
        <taxon>Gossypium</taxon>
    </lineage>
</organism>
<evidence type="ECO:0008006" key="3">
    <source>
        <dbReference type="Google" id="ProtNLM"/>
    </source>
</evidence>
<dbReference type="InterPro" id="IPR021109">
    <property type="entry name" value="Peptidase_aspartic_dom_sf"/>
</dbReference>
<evidence type="ECO:0000313" key="1">
    <source>
        <dbReference type="Proteomes" id="UP000818029"/>
    </source>
</evidence>
<reference evidence="2" key="2">
    <citation type="submission" date="2025-08" db="UniProtKB">
        <authorList>
            <consortium name="RefSeq"/>
        </authorList>
    </citation>
    <scope>IDENTIFICATION</scope>
</reference>
<dbReference type="PANTHER" id="PTHR33067:SF32">
    <property type="entry name" value="ASPARTIC PEPTIDASE DDI1-TYPE DOMAIN-CONTAINING PROTEIN"/>
    <property type="match status" value="1"/>
</dbReference>
<accession>A0ABM3A9H6</accession>
<dbReference type="RefSeq" id="XP_040951515.1">
    <property type="nucleotide sequence ID" value="XM_041095581.1"/>
</dbReference>
<dbReference type="Gene3D" id="2.40.70.10">
    <property type="entry name" value="Acid Proteases"/>
    <property type="match status" value="1"/>
</dbReference>
<evidence type="ECO:0000313" key="2">
    <source>
        <dbReference type="RefSeq" id="XP_040951515.1"/>
    </source>
</evidence>
<dbReference type="PANTHER" id="PTHR33067">
    <property type="entry name" value="RNA-DIRECTED DNA POLYMERASE-RELATED"/>
    <property type="match status" value="1"/>
</dbReference>
<gene>
    <name evidence="2" type="primary">LOC121218407</name>
</gene>
<reference evidence="1" key="1">
    <citation type="journal article" date="2020" name="Nat. Genet.">
        <title>Genomic diversifications of five Gossypium allopolyploid species and their impact on cotton improvement.</title>
        <authorList>
            <person name="Chen Z.J."/>
            <person name="Sreedasyam A."/>
            <person name="Ando A."/>
            <person name="Song Q."/>
            <person name="De Santiago L.M."/>
            <person name="Hulse-Kemp A.M."/>
            <person name="Ding M."/>
            <person name="Ye W."/>
            <person name="Kirkbride R.C."/>
            <person name="Jenkins J."/>
            <person name="Plott C."/>
            <person name="Lovell J."/>
            <person name="Lin Y.M."/>
            <person name="Vaughn R."/>
            <person name="Liu B."/>
            <person name="Simpson S."/>
            <person name="Scheffler B.E."/>
            <person name="Wen L."/>
            <person name="Saski C.A."/>
            <person name="Grover C.E."/>
            <person name="Hu G."/>
            <person name="Conover J.L."/>
            <person name="Carlson J.W."/>
            <person name="Shu S."/>
            <person name="Boston L.B."/>
            <person name="Williams M."/>
            <person name="Peterson D.G."/>
            <person name="McGee K."/>
            <person name="Jones D.C."/>
            <person name="Wendel J.F."/>
            <person name="Stelly D.M."/>
            <person name="Grimwood J."/>
            <person name="Schmutz J."/>
        </authorList>
    </citation>
    <scope>NUCLEOTIDE SEQUENCE [LARGE SCALE GENOMIC DNA]</scope>
    <source>
        <strain evidence="1">cv. TM-1</strain>
    </source>
</reference>
<protein>
    <recommendedName>
        <fullName evidence="3">Gag-asp_proteas domain-containing protein</fullName>
    </recommendedName>
</protein>
<dbReference type="GeneID" id="121218407"/>
<name>A0ABM3A9H6_GOSHI</name>
<proteinExistence type="predicted"/>